<dbReference type="PROSITE" id="PS51233">
    <property type="entry name" value="VWFD"/>
    <property type="match status" value="1"/>
</dbReference>
<evidence type="ECO:0000259" key="2">
    <source>
        <dbReference type="PROSITE" id="PS51233"/>
    </source>
</evidence>
<reference evidence="3 4" key="1">
    <citation type="submission" date="2017-06" db="EMBL/GenBank/DDBJ databases">
        <title>Genome sequencing of cyanobaciteial culture collection at National Institute for Environmental Studies (NIES).</title>
        <authorList>
            <person name="Hirose Y."/>
            <person name="Shimura Y."/>
            <person name="Fujisawa T."/>
            <person name="Nakamura Y."/>
            <person name="Kawachi M."/>
        </authorList>
    </citation>
    <scope>NUCLEOTIDE SEQUENCE [LARGE SCALE GENOMIC DNA]</scope>
    <source>
        <strain evidence="3 4">NIES-267</strain>
    </source>
</reference>
<accession>A0A1Z4LKS0</accession>
<evidence type="ECO:0000256" key="1">
    <source>
        <dbReference type="SAM" id="Phobius"/>
    </source>
</evidence>
<dbReference type="PANTHER" id="PTHR13802:SF59">
    <property type="entry name" value="SUSHI DOMAIN-CONTAINING PROTEIN 2"/>
    <property type="match status" value="1"/>
</dbReference>
<proteinExistence type="predicted"/>
<keyword evidence="4" id="KW-1185">Reference proteome</keyword>
<dbReference type="PANTHER" id="PTHR13802">
    <property type="entry name" value="MUCIN 4-RELATED"/>
    <property type="match status" value="1"/>
</dbReference>
<feature type="transmembrane region" description="Helical" evidence="1">
    <location>
        <begin position="7"/>
        <end position="27"/>
    </location>
</feature>
<dbReference type="EMBL" id="AP018227">
    <property type="protein sequence ID" value="BAY81841.1"/>
    <property type="molecule type" value="Genomic_DNA"/>
</dbReference>
<dbReference type="AlphaFoldDB" id="A0A1Z4LKS0"/>
<dbReference type="OrthoDB" id="574668at2"/>
<dbReference type="Proteomes" id="UP000218418">
    <property type="component" value="Chromosome"/>
</dbReference>
<keyword evidence="1" id="KW-0812">Transmembrane</keyword>
<organism evidence="3 4">
    <name type="scientific">Calothrix parasitica NIES-267</name>
    <dbReference type="NCBI Taxonomy" id="1973488"/>
    <lineage>
        <taxon>Bacteria</taxon>
        <taxon>Bacillati</taxon>
        <taxon>Cyanobacteriota</taxon>
        <taxon>Cyanophyceae</taxon>
        <taxon>Nostocales</taxon>
        <taxon>Calotrichaceae</taxon>
        <taxon>Calothrix</taxon>
    </lineage>
</organism>
<dbReference type="InterPro" id="IPR001846">
    <property type="entry name" value="VWF_type-D"/>
</dbReference>
<gene>
    <name evidence="3" type="ORF">NIES267_13180</name>
</gene>
<evidence type="ECO:0000313" key="3">
    <source>
        <dbReference type="EMBL" id="BAY81841.1"/>
    </source>
</evidence>
<name>A0A1Z4LKS0_9CYAN</name>
<dbReference type="InterPro" id="IPR051495">
    <property type="entry name" value="Epithelial_Barrier/Signaling"/>
</dbReference>
<feature type="domain" description="VWFD" evidence="2">
    <location>
        <begin position="44"/>
        <end position="263"/>
    </location>
</feature>
<dbReference type="Pfam" id="PF00094">
    <property type="entry name" value="VWD"/>
    <property type="match status" value="1"/>
</dbReference>
<keyword evidence="1" id="KW-1133">Transmembrane helix</keyword>
<sequence>MKKPRILSFLSVVIISFITILVIFPIFSNTYAQESCQVTNVANKQGKSYGDPHIITFDKHRYSFQTVGEFILVKHKTCQFEVQVRQIPVNTSLSLNSAVAMRVGSNRVGLYAQDFPDSDITNPLRINGKPTIVKGKSLSLSDGGKIYKNANNYVVEWSTGEKLIARIYQRGKFNYMDISVFVSDSQSNQVIGLLGNANGKAKDDLRFRNGNKLPSKSTYGNVKNLVNRVSPIRLPLNSAMKSYLKKLNKDFGDSWRISQGESLFDYASNQSTITFTNRNFPAEYLTLGRLSTSELQSAQATCRQQNVEPELMEGCIFDVAYSGNRDFARTAAKAGEMINLLEDLGIPNPLRKIVPNPVRDVIKKVPGLPRLPF</sequence>
<evidence type="ECO:0000313" key="4">
    <source>
        <dbReference type="Proteomes" id="UP000218418"/>
    </source>
</evidence>
<keyword evidence="1" id="KW-0472">Membrane</keyword>
<dbReference type="SMART" id="SM00216">
    <property type="entry name" value="VWD"/>
    <property type="match status" value="1"/>
</dbReference>
<protein>
    <recommendedName>
        <fullName evidence="2">VWFD domain-containing protein</fullName>
    </recommendedName>
</protein>